<dbReference type="AlphaFoldDB" id="A0A0E9WLN8"/>
<sequence>MSCFKHAHIRKRSRTRANTLIYVDVCTLRCTSRVRYTCLSVCLCC</sequence>
<organism evidence="1">
    <name type="scientific">Anguilla anguilla</name>
    <name type="common">European freshwater eel</name>
    <name type="synonym">Muraena anguilla</name>
    <dbReference type="NCBI Taxonomy" id="7936"/>
    <lineage>
        <taxon>Eukaryota</taxon>
        <taxon>Metazoa</taxon>
        <taxon>Chordata</taxon>
        <taxon>Craniata</taxon>
        <taxon>Vertebrata</taxon>
        <taxon>Euteleostomi</taxon>
        <taxon>Actinopterygii</taxon>
        <taxon>Neopterygii</taxon>
        <taxon>Teleostei</taxon>
        <taxon>Anguilliformes</taxon>
        <taxon>Anguillidae</taxon>
        <taxon>Anguilla</taxon>
    </lineage>
</organism>
<name>A0A0E9WLN8_ANGAN</name>
<dbReference type="EMBL" id="GBXM01017335">
    <property type="protein sequence ID" value="JAH91242.1"/>
    <property type="molecule type" value="Transcribed_RNA"/>
</dbReference>
<reference evidence="1" key="1">
    <citation type="submission" date="2014-11" db="EMBL/GenBank/DDBJ databases">
        <authorList>
            <person name="Amaro Gonzalez C."/>
        </authorList>
    </citation>
    <scope>NUCLEOTIDE SEQUENCE</scope>
</reference>
<evidence type="ECO:0000313" key="1">
    <source>
        <dbReference type="EMBL" id="JAH91242.1"/>
    </source>
</evidence>
<accession>A0A0E9WLN8</accession>
<reference evidence="1" key="2">
    <citation type="journal article" date="2015" name="Fish Shellfish Immunol.">
        <title>Early steps in the European eel (Anguilla anguilla)-Vibrio vulnificus interaction in the gills: Role of the RtxA13 toxin.</title>
        <authorList>
            <person name="Callol A."/>
            <person name="Pajuelo D."/>
            <person name="Ebbesson L."/>
            <person name="Teles M."/>
            <person name="MacKenzie S."/>
            <person name="Amaro C."/>
        </authorList>
    </citation>
    <scope>NUCLEOTIDE SEQUENCE</scope>
</reference>
<protein>
    <submittedName>
        <fullName evidence="1">Uncharacterized protein</fullName>
    </submittedName>
</protein>
<proteinExistence type="predicted"/>